<keyword evidence="14" id="KW-1185">Reference proteome</keyword>
<protein>
    <submittedName>
        <fullName evidence="13">Phosphorylase kinase, gamma catalytic subunit</fullName>
    </submittedName>
</protein>
<keyword evidence="10" id="KW-0472">Membrane</keyword>
<dbReference type="InParanoid" id="A0A2P5F843"/>
<dbReference type="Pfam" id="PF00069">
    <property type="entry name" value="Pkinase"/>
    <property type="match status" value="1"/>
</dbReference>
<evidence type="ECO:0000256" key="6">
    <source>
        <dbReference type="ARBA" id="ARBA00022777"/>
    </source>
</evidence>
<dbReference type="SUPFAM" id="SSF56112">
    <property type="entry name" value="Protein kinase-like (PK-like)"/>
    <property type="match status" value="1"/>
</dbReference>
<dbReference type="InterPro" id="IPR018247">
    <property type="entry name" value="EF_Hand_1_Ca_BS"/>
</dbReference>
<comment type="similarity">
    <text evidence="1">Belongs to the protein kinase superfamily. CAMK Ser/Thr protein kinase family. CaMK subfamily.</text>
</comment>
<dbReference type="InterPro" id="IPR011992">
    <property type="entry name" value="EF-hand-dom_pair"/>
</dbReference>
<dbReference type="GO" id="GO:0005509">
    <property type="term" value="F:calcium ion binding"/>
    <property type="evidence" value="ECO:0007669"/>
    <property type="project" value="InterPro"/>
</dbReference>
<evidence type="ECO:0000259" key="12">
    <source>
        <dbReference type="PROSITE" id="PS50222"/>
    </source>
</evidence>
<feature type="domain" description="EF-hand" evidence="12">
    <location>
        <begin position="553"/>
        <end position="588"/>
    </location>
</feature>
<evidence type="ECO:0000256" key="1">
    <source>
        <dbReference type="ARBA" id="ARBA00005354"/>
    </source>
</evidence>
<sequence>MAEDGEASDKPIDSVVLIRMRQFSAMNKMKKLALKSAKMLLPLLLGFHGFLIFVFLPPNPRIPPPPSSSGFNFRQIFLPFALIPPASEWRRRYRSILASQARLLDLFSRLAAGIAGVPVVNGVLHYAVFKESKILSDFENFEVPYHGSQHTRVVLKSCTDWGCAGTSELLVVAEVISKLSQDQMGDCLSRFSDCFSGRSKPDNTPNPPPSNNSPGNNLNIPQKTQQLGSQNQRDSPLSSQVEEGVPLLLEQYVDMTSIFTFEKELQRGQLEITSLCTEKQTGRRYACKCVDRKNLVNEEDFRREVNVLKRLSGQPNIVEFKGAYEDRENLYLVMELCSGGELFDRIIAKASYSEREAARIFKQIVNVVHVCHSMGVMHRDLKPENFLLVNQVENSPLKATNFGDSVFIEQGKVYKDIVGSAYYIAPEMLRQNYGKEIDVWSAGVILYILLSGVPPFLGDTKKTIFEAILEGKVDLQISPWPSISASAKDLVVKMLEMDPRKRITAAEAIKHPWLKEDREDFDKPLDSAVLIRMKQIRAVNKMKKLALKNLSEEDIHGLKQMFYNMDTYESGSITLEELKTGLSRLGSKLSESEIQQLMDTADVDGNGAIDYFEFVTAAIHRHRLERDESLYKAFRFFDKDGSGYITREELRQVMTQHGMGDEATIDGILDGVDVDKDGKISYEEFVVTMRKGAQTYEDKQR</sequence>
<evidence type="ECO:0000256" key="8">
    <source>
        <dbReference type="ARBA" id="ARBA00022840"/>
    </source>
</evidence>
<evidence type="ECO:0000256" key="7">
    <source>
        <dbReference type="ARBA" id="ARBA00022837"/>
    </source>
</evidence>
<dbReference type="SMART" id="SM00054">
    <property type="entry name" value="EFh"/>
    <property type="match status" value="4"/>
</dbReference>
<evidence type="ECO:0000313" key="14">
    <source>
        <dbReference type="Proteomes" id="UP000237000"/>
    </source>
</evidence>
<keyword evidence="10" id="KW-0812">Transmembrane</keyword>
<keyword evidence="4" id="KW-0808">Transferase</keyword>
<dbReference type="InterPro" id="IPR002048">
    <property type="entry name" value="EF_hand_dom"/>
</dbReference>
<comment type="caution">
    <text evidence="13">The sequence shown here is derived from an EMBL/GenBank/DDBJ whole genome shotgun (WGS) entry which is preliminary data.</text>
</comment>
<evidence type="ECO:0000256" key="5">
    <source>
        <dbReference type="ARBA" id="ARBA00022741"/>
    </source>
</evidence>
<dbReference type="PROSITE" id="PS50222">
    <property type="entry name" value="EF_HAND_2"/>
    <property type="match status" value="4"/>
</dbReference>
<dbReference type="FunFam" id="1.10.510.10:FF:000178">
    <property type="entry name" value="Calcium-dependent protein kinase 5"/>
    <property type="match status" value="1"/>
</dbReference>
<dbReference type="PROSITE" id="PS50011">
    <property type="entry name" value="PROTEIN_KINASE_DOM"/>
    <property type="match status" value="1"/>
</dbReference>
<feature type="domain" description="Protein kinase" evidence="11">
    <location>
        <begin position="259"/>
        <end position="514"/>
    </location>
</feature>
<organism evidence="13 14">
    <name type="scientific">Trema orientale</name>
    <name type="common">Charcoal tree</name>
    <name type="synonym">Celtis orientalis</name>
    <dbReference type="NCBI Taxonomy" id="63057"/>
    <lineage>
        <taxon>Eukaryota</taxon>
        <taxon>Viridiplantae</taxon>
        <taxon>Streptophyta</taxon>
        <taxon>Embryophyta</taxon>
        <taxon>Tracheophyta</taxon>
        <taxon>Spermatophyta</taxon>
        <taxon>Magnoliopsida</taxon>
        <taxon>eudicotyledons</taxon>
        <taxon>Gunneridae</taxon>
        <taxon>Pentapetalae</taxon>
        <taxon>rosids</taxon>
        <taxon>fabids</taxon>
        <taxon>Rosales</taxon>
        <taxon>Cannabaceae</taxon>
        <taxon>Trema</taxon>
    </lineage>
</organism>
<dbReference type="AlphaFoldDB" id="A0A2P5F843"/>
<reference evidence="14" key="1">
    <citation type="submission" date="2016-06" db="EMBL/GenBank/DDBJ databases">
        <title>Parallel loss of symbiosis genes in relatives of nitrogen-fixing non-legume Parasponia.</title>
        <authorList>
            <person name="Van Velzen R."/>
            <person name="Holmer R."/>
            <person name="Bu F."/>
            <person name="Rutten L."/>
            <person name="Van Zeijl A."/>
            <person name="Liu W."/>
            <person name="Santuari L."/>
            <person name="Cao Q."/>
            <person name="Sharma T."/>
            <person name="Shen D."/>
            <person name="Roswanjaya Y."/>
            <person name="Wardhani T."/>
            <person name="Kalhor M.S."/>
            <person name="Jansen J."/>
            <person name="Van den Hoogen J."/>
            <person name="Gungor B."/>
            <person name="Hartog M."/>
            <person name="Hontelez J."/>
            <person name="Verver J."/>
            <person name="Yang W.-C."/>
            <person name="Schijlen E."/>
            <person name="Repin R."/>
            <person name="Schilthuizen M."/>
            <person name="Schranz E."/>
            <person name="Heidstra R."/>
            <person name="Miyata K."/>
            <person name="Fedorova E."/>
            <person name="Kohlen W."/>
            <person name="Bisseling T."/>
            <person name="Smit S."/>
            <person name="Geurts R."/>
        </authorList>
    </citation>
    <scope>NUCLEOTIDE SEQUENCE [LARGE SCALE GENOMIC DNA]</scope>
    <source>
        <strain evidence="14">cv. RG33-2</strain>
    </source>
</reference>
<accession>A0A2P5F843</accession>
<dbReference type="Proteomes" id="UP000237000">
    <property type="component" value="Unassembled WGS sequence"/>
</dbReference>
<evidence type="ECO:0000256" key="2">
    <source>
        <dbReference type="ARBA" id="ARBA00022527"/>
    </source>
</evidence>
<dbReference type="Gene3D" id="3.30.200.20">
    <property type="entry name" value="Phosphorylase Kinase, domain 1"/>
    <property type="match status" value="1"/>
</dbReference>
<dbReference type="SMART" id="SM00220">
    <property type="entry name" value="S_TKc"/>
    <property type="match status" value="1"/>
</dbReference>
<proteinExistence type="inferred from homology"/>
<evidence type="ECO:0000256" key="3">
    <source>
        <dbReference type="ARBA" id="ARBA00022553"/>
    </source>
</evidence>
<dbReference type="CDD" id="cd05117">
    <property type="entry name" value="STKc_CAMK"/>
    <property type="match status" value="1"/>
</dbReference>
<dbReference type="GO" id="GO:0005524">
    <property type="term" value="F:ATP binding"/>
    <property type="evidence" value="ECO:0007669"/>
    <property type="project" value="UniProtKB-KW"/>
</dbReference>
<keyword evidence="7" id="KW-0106">Calcium</keyword>
<dbReference type="InterPro" id="IPR008271">
    <property type="entry name" value="Ser/Thr_kinase_AS"/>
</dbReference>
<feature type="domain" description="EF-hand" evidence="12">
    <location>
        <begin position="625"/>
        <end position="660"/>
    </location>
</feature>
<keyword evidence="3" id="KW-0597">Phosphoprotein</keyword>
<dbReference type="PROSITE" id="PS00018">
    <property type="entry name" value="EF_HAND_1"/>
    <property type="match status" value="3"/>
</dbReference>
<feature type="domain" description="EF-hand" evidence="12">
    <location>
        <begin position="661"/>
        <end position="695"/>
    </location>
</feature>
<dbReference type="Gene3D" id="1.10.510.10">
    <property type="entry name" value="Transferase(Phosphotransferase) domain 1"/>
    <property type="match status" value="1"/>
</dbReference>
<dbReference type="GO" id="GO:0004674">
    <property type="term" value="F:protein serine/threonine kinase activity"/>
    <property type="evidence" value="ECO:0007669"/>
    <property type="project" value="UniProtKB-KW"/>
</dbReference>
<feature type="region of interest" description="Disordered" evidence="9">
    <location>
        <begin position="198"/>
        <end position="240"/>
    </location>
</feature>
<evidence type="ECO:0000256" key="4">
    <source>
        <dbReference type="ARBA" id="ARBA00022679"/>
    </source>
</evidence>
<gene>
    <name evidence="13" type="ORF">TorRG33x02_103480</name>
</gene>
<feature type="domain" description="EF-hand" evidence="12">
    <location>
        <begin position="589"/>
        <end position="624"/>
    </location>
</feature>
<keyword evidence="5" id="KW-0547">Nucleotide-binding</keyword>
<dbReference type="InterPro" id="IPR011009">
    <property type="entry name" value="Kinase-like_dom_sf"/>
</dbReference>
<keyword evidence="6 13" id="KW-0418">Kinase</keyword>
<feature type="transmembrane region" description="Helical" evidence="10">
    <location>
        <begin position="39"/>
        <end position="56"/>
    </location>
</feature>
<dbReference type="FunFam" id="1.10.238.10:FF:000001">
    <property type="entry name" value="Calmodulin 1"/>
    <property type="match status" value="1"/>
</dbReference>
<dbReference type="EMBL" id="JXTC01000055">
    <property type="protein sequence ID" value="PON93958.1"/>
    <property type="molecule type" value="Genomic_DNA"/>
</dbReference>
<dbReference type="CDD" id="cd00051">
    <property type="entry name" value="EFh"/>
    <property type="match status" value="1"/>
</dbReference>
<dbReference type="STRING" id="63057.A0A2P5F843"/>
<evidence type="ECO:0000256" key="9">
    <source>
        <dbReference type="SAM" id="MobiDB-lite"/>
    </source>
</evidence>
<dbReference type="InterPro" id="IPR050205">
    <property type="entry name" value="CDPK_Ser/Thr_kinases"/>
</dbReference>
<dbReference type="SUPFAM" id="SSF47473">
    <property type="entry name" value="EF-hand"/>
    <property type="match status" value="1"/>
</dbReference>
<keyword evidence="8" id="KW-0067">ATP-binding</keyword>
<evidence type="ECO:0000256" key="10">
    <source>
        <dbReference type="SAM" id="Phobius"/>
    </source>
</evidence>
<keyword evidence="2" id="KW-0723">Serine/threonine-protein kinase</keyword>
<evidence type="ECO:0000313" key="13">
    <source>
        <dbReference type="EMBL" id="PON93958.1"/>
    </source>
</evidence>
<feature type="compositionally biased region" description="Low complexity" evidence="9">
    <location>
        <begin position="212"/>
        <end position="221"/>
    </location>
</feature>
<dbReference type="OrthoDB" id="10328038at2759"/>
<dbReference type="InterPro" id="IPR000719">
    <property type="entry name" value="Prot_kinase_dom"/>
</dbReference>
<dbReference type="Gene3D" id="1.10.238.10">
    <property type="entry name" value="EF-hand"/>
    <property type="match status" value="1"/>
</dbReference>
<feature type="compositionally biased region" description="Polar residues" evidence="9">
    <location>
        <begin position="222"/>
        <end position="240"/>
    </location>
</feature>
<dbReference type="Pfam" id="PF13499">
    <property type="entry name" value="EF-hand_7"/>
    <property type="match status" value="2"/>
</dbReference>
<evidence type="ECO:0000259" key="11">
    <source>
        <dbReference type="PROSITE" id="PS50011"/>
    </source>
</evidence>
<dbReference type="PANTHER" id="PTHR24349">
    <property type="entry name" value="SERINE/THREONINE-PROTEIN KINASE"/>
    <property type="match status" value="1"/>
</dbReference>
<keyword evidence="10" id="KW-1133">Transmembrane helix</keyword>
<name>A0A2P5F843_TREOI</name>
<dbReference type="PROSITE" id="PS00108">
    <property type="entry name" value="PROTEIN_KINASE_ST"/>
    <property type="match status" value="1"/>
</dbReference>